<organism evidence="3 4">
    <name type="scientific">Pseudonocardia thermophila</name>
    <dbReference type="NCBI Taxonomy" id="1848"/>
    <lineage>
        <taxon>Bacteria</taxon>
        <taxon>Bacillati</taxon>
        <taxon>Actinomycetota</taxon>
        <taxon>Actinomycetes</taxon>
        <taxon>Pseudonocardiales</taxon>
        <taxon>Pseudonocardiaceae</taxon>
        <taxon>Pseudonocardia</taxon>
    </lineage>
</organism>
<dbReference type="EMBL" id="FRAP01000001">
    <property type="protein sequence ID" value="SHJ98166.1"/>
    <property type="molecule type" value="Genomic_DNA"/>
</dbReference>
<evidence type="ECO:0000256" key="2">
    <source>
        <dbReference type="SAM" id="Phobius"/>
    </source>
</evidence>
<dbReference type="Proteomes" id="UP000184363">
    <property type="component" value="Unassembled WGS sequence"/>
</dbReference>
<keyword evidence="2" id="KW-0472">Membrane</keyword>
<feature type="transmembrane region" description="Helical" evidence="2">
    <location>
        <begin position="52"/>
        <end position="79"/>
    </location>
</feature>
<proteinExistence type="predicted"/>
<evidence type="ECO:0000256" key="1">
    <source>
        <dbReference type="SAM" id="MobiDB-lite"/>
    </source>
</evidence>
<keyword evidence="2" id="KW-1133">Transmembrane helix</keyword>
<dbReference type="AlphaFoldDB" id="A0A1M6NRB5"/>
<evidence type="ECO:0008006" key="5">
    <source>
        <dbReference type="Google" id="ProtNLM"/>
    </source>
</evidence>
<name>A0A1M6NRB5_PSETH</name>
<accession>A0A1M6NRB5</accession>
<protein>
    <recommendedName>
        <fullName evidence="5">DUF3040 domain-containing protein</fullName>
    </recommendedName>
</protein>
<keyword evidence="4" id="KW-1185">Reference proteome</keyword>
<dbReference type="RefSeq" id="WP_073455067.1">
    <property type="nucleotide sequence ID" value="NZ_CALGVN010000012.1"/>
</dbReference>
<sequence length="113" mass="12329">MATIDPRPDDEPRPLDEREQKLLQEIGEGLAARYPRLETRLIPPRSIVVDRVVAALAVLVILAVLLPFAWFAVVLLFAATALPLLLTVPEPGPEQEQEPGDDEGIPPAGYPGF</sequence>
<evidence type="ECO:0000313" key="3">
    <source>
        <dbReference type="EMBL" id="SHJ98166.1"/>
    </source>
</evidence>
<reference evidence="3 4" key="1">
    <citation type="submission" date="2016-11" db="EMBL/GenBank/DDBJ databases">
        <authorList>
            <person name="Jaros S."/>
            <person name="Januszkiewicz K."/>
            <person name="Wedrychowicz H."/>
        </authorList>
    </citation>
    <scope>NUCLEOTIDE SEQUENCE [LARGE SCALE GENOMIC DNA]</scope>
    <source>
        <strain evidence="3 4">DSM 43832</strain>
    </source>
</reference>
<keyword evidence="2" id="KW-0812">Transmembrane</keyword>
<feature type="compositionally biased region" description="Acidic residues" evidence="1">
    <location>
        <begin position="93"/>
        <end position="104"/>
    </location>
</feature>
<feature type="region of interest" description="Disordered" evidence="1">
    <location>
        <begin position="89"/>
        <end position="113"/>
    </location>
</feature>
<evidence type="ECO:0000313" key="4">
    <source>
        <dbReference type="Proteomes" id="UP000184363"/>
    </source>
</evidence>
<gene>
    <name evidence="3" type="ORF">SAMN05443637_101416</name>
</gene>